<proteinExistence type="predicted"/>
<reference evidence="1 2" key="1">
    <citation type="submission" date="2015-09" db="EMBL/GenBank/DDBJ databases">
        <title>Trachymyrmex cornetzi WGS genome.</title>
        <authorList>
            <person name="Nygaard S."/>
            <person name="Hu H."/>
            <person name="Boomsma J."/>
            <person name="Zhang G."/>
        </authorList>
    </citation>
    <scope>NUCLEOTIDE SEQUENCE [LARGE SCALE GENOMIC DNA]</scope>
    <source>
        <strain evidence="1">Tcor2-1</strain>
        <tissue evidence="1">Whole body</tissue>
    </source>
</reference>
<evidence type="ECO:0000313" key="2">
    <source>
        <dbReference type="Proteomes" id="UP000078492"/>
    </source>
</evidence>
<keyword evidence="2" id="KW-1185">Reference proteome</keyword>
<dbReference type="AlphaFoldDB" id="A0A151J369"/>
<sequence length="172" mass="18964">MRLARDNIDLASMGIEALKPRRARTGVLLLEISGGAAGADKANILAQRLLDLTANINDNDVVISRPEKMAELRLRDLEASLSSRDIYTRLAELGECSPVDIRLGSIAETPRGLSSLWVRCPLRAAVRIAKTPRVRIGWTAVRVELLPDRGVHCLWPLWTFSSCLTIICVVIL</sequence>
<name>A0A151J369_9HYME</name>
<dbReference type="Proteomes" id="UP000078492">
    <property type="component" value="Unassembled WGS sequence"/>
</dbReference>
<dbReference type="EMBL" id="KQ980313">
    <property type="protein sequence ID" value="KYN16705.1"/>
    <property type="molecule type" value="Genomic_DNA"/>
</dbReference>
<organism evidence="1 2">
    <name type="scientific">Trachymyrmex cornetzi</name>
    <dbReference type="NCBI Taxonomy" id="471704"/>
    <lineage>
        <taxon>Eukaryota</taxon>
        <taxon>Metazoa</taxon>
        <taxon>Ecdysozoa</taxon>
        <taxon>Arthropoda</taxon>
        <taxon>Hexapoda</taxon>
        <taxon>Insecta</taxon>
        <taxon>Pterygota</taxon>
        <taxon>Neoptera</taxon>
        <taxon>Endopterygota</taxon>
        <taxon>Hymenoptera</taxon>
        <taxon>Apocrita</taxon>
        <taxon>Aculeata</taxon>
        <taxon>Formicoidea</taxon>
        <taxon>Formicidae</taxon>
        <taxon>Myrmicinae</taxon>
        <taxon>Trachymyrmex</taxon>
    </lineage>
</organism>
<gene>
    <name evidence="1" type="ORF">ALC57_11023</name>
</gene>
<protein>
    <submittedName>
        <fullName evidence="1">Uncharacterized protein</fullName>
    </submittedName>
</protein>
<evidence type="ECO:0000313" key="1">
    <source>
        <dbReference type="EMBL" id="KYN16705.1"/>
    </source>
</evidence>
<accession>A0A151J369</accession>
<dbReference type="STRING" id="471704.A0A151J369"/>